<comment type="similarity">
    <text evidence="1 2 4">Belongs to the pyrroline-5-carboxylate reductase family.</text>
</comment>
<dbReference type="PIRSF" id="PIRSF000193">
    <property type="entry name" value="Pyrrol-5-carb_rd"/>
    <property type="match status" value="1"/>
</dbReference>
<name>A0ABU6KIW3_9BACI</name>
<feature type="domain" description="Pyrroline-5-carboxylate reductase dimerisation" evidence="6">
    <location>
        <begin position="163"/>
        <end position="267"/>
    </location>
</feature>
<dbReference type="InterPro" id="IPR008927">
    <property type="entry name" value="6-PGluconate_DH-like_C_sf"/>
</dbReference>
<comment type="subcellular location">
    <subcellularLocation>
        <location evidence="2">Cytoplasm</location>
    </subcellularLocation>
</comment>
<accession>A0ABU6KIW3</accession>
<dbReference type="PANTHER" id="PTHR11645">
    <property type="entry name" value="PYRROLINE-5-CARBOXYLATE REDUCTASE"/>
    <property type="match status" value="1"/>
</dbReference>
<keyword evidence="2 4" id="KW-0028">Amino-acid biosynthesis</keyword>
<proteinExistence type="inferred from homology"/>
<keyword evidence="2 4" id="KW-0641">Proline biosynthesis</keyword>
<dbReference type="Proteomes" id="UP001335737">
    <property type="component" value="Unassembled WGS sequence"/>
</dbReference>
<sequence length="271" mass="29483">MNKKIAFIGAGSMAEAIIAGIVKAEIVDDEQIIVTNKNNKERIDRLQKRYHIQSIVDKEKVIQHAEIIILSTKPYDLEAAIQSIKEFVKPNQLFISVVAGISTDTITDLIGVNAPVIRAMPNTSASIGYSATAISAGKYATTEQLKEAKELFETIGTTAIVEEDKMHIVTGISGSGPAYIYYLVEAMEKTAVESGLDRETAKDLIAQTIRGAGEMLKKSGEPADVLRKKITSPAGTTQAGLESLEKNDFQRIVKECVENARDRSIELGKSK</sequence>
<dbReference type="EMBL" id="JARZFX010000010">
    <property type="protein sequence ID" value="MEC5425041.1"/>
    <property type="molecule type" value="Genomic_DNA"/>
</dbReference>
<dbReference type="EC" id="1.5.1.2" evidence="2 3"/>
<organism evidence="7 8">
    <name type="scientific">Virgibacillus tibetensis</name>
    <dbReference type="NCBI Taxonomy" id="3042313"/>
    <lineage>
        <taxon>Bacteria</taxon>
        <taxon>Bacillati</taxon>
        <taxon>Bacillota</taxon>
        <taxon>Bacilli</taxon>
        <taxon>Bacillales</taxon>
        <taxon>Bacillaceae</taxon>
        <taxon>Virgibacillus</taxon>
    </lineage>
</organism>
<dbReference type="InterPro" id="IPR028939">
    <property type="entry name" value="P5C_Rdtase_cat_N"/>
</dbReference>
<keyword evidence="2" id="KW-0963">Cytoplasm</keyword>
<comment type="catalytic activity">
    <reaction evidence="2">
        <text>L-proline + NAD(+) = (S)-1-pyrroline-5-carboxylate + NADH + 2 H(+)</text>
        <dbReference type="Rhea" id="RHEA:14105"/>
        <dbReference type="ChEBI" id="CHEBI:15378"/>
        <dbReference type="ChEBI" id="CHEBI:17388"/>
        <dbReference type="ChEBI" id="CHEBI:57540"/>
        <dbReference type="ChEBI" id="CHEBI:57945"/>
        <dbReference type="ChEBI" id="CHEBI:60039"/>
        <dbReference type="EC" id="1.5.1.2"/>
    </reaction>
</comment>
<dbReference type="Gene3D" id="3.40.50.720">
    <property type="entry name" value="NAD(P)-binding Rossmann-like Domain"/>
    <property type="match status" value="1"/>
</dbReference>
<dbReference type="InterPro" id="IPR053790">
    <property type="entry name" value="P5CR-like_CS"/>
</dbReference>
<dbReference type="NCBIfam" id="TIGR00112">
    <property type="entry name" value="proC"/>
    <property type="match status" value="1"/>
</dbReference>
<evidence type="ECO:0000256" key="3">
    <source>
        <dbReference type="NCBIfam" id="TIGR00112"/>
    </source>
</evidence>
<dbReference type="RefSeq" id="WP_327608600.1">
    <property type="nucleotide sequence ID" value="NZ_JARZFX010000010.1"/>
</dbReference>
<evidence type="ECO:0000259" key="5">
    <source>
        <dbReference type="Pfam" id="PF03807"/>
    </source>
</evidence>
<protein>
    <recommendedName>
        <fullName evidence="2 3">Pyrroline-5-carboxylate reductase</fullName>
        <shortName evidence="2">P5C reductase</shortName>
        <shortName evidence="2">P5CR</shortName>
        <ecNumber evidence="2 3">1.5.1.2</ecNumber>
    </recommendedName>
    <alternativeName>
        <fullName evidence="2">PCA reductase</fullName>
    </alternativeName>
</protein>
<evidence type="ECO:0000259" key="6">
    <source>
        <dbReference type="Pfam" id="PF14748"/>
    </source>
</evidence>
<evidence type="ECO:0000313" key="7">
    <source>
        <dbReference type="EMBL" id="MEC5425041.1"/>
    </source>
</evidence>
<dbReference type="SUPFAM" id="SSF48179">
    <property type="entry name" value="6-phosphogluconate dehydrogenase C-terminal domain-like"/>
    <property type="match status" value="1"/>
</dbReference>
<dbReference type="InterPro" id="IPR036291">
    <property type="entry name" value="NAD(P)-bd_dom_sf"/>
</dbReference>
<comment type="caution">
    <text evidence="7">The sequence shown here is derived from an EMBL/GenBank/DDBJ whole genome shotgun (WGS) entry which is preliminary data.</text>
</comment>
<gene>
    <name evidence="2 7" type="primary">proC</name>
    <name evidence="7" type="ORF">QGM71_16260</name>
</gene>
<dbReference type="GO" id="GO:0004735">
    <property type="term" value="F:pyrroline-5-carboxylate reductase activity"/>
    <property type="evidence" value="ECO:0007669"/>
    <property type="project" value="UniProtKB-EC"/>
</dbReference>
<dbReference type="Pfam" id="PF14748">
    <property type="entry name" value="P5CR_dimer"/>
    <property type="match status" value="1"/>
</dbReference>
<comment type="function">
    <text evidence="2">Catalyzes the reduction of 1-pyrroline-5-carboxylate (PCA) to L-proline.</text>
</comment>
<evidence type="ECO:0000313" key="8">
    <source>
        <dbReference type="Proteomes" id="UP001335737"/>
    </source>
</evidence>
<dbReference type="PANTHER" id="PTHR11645:SF49">
    <property type="entry name" value="PYRROLINE-5-CARBOXYLATE REDUCTASE 1"/>
    <property type="match status" value="1"/>
</dbReference>
<dbReference type="Pfam" id="PF03807">
    <property type="entry name" value="F420_oxidored"/>
    <property type="match status" value="1"/>
</dbReference>
<comment type="pathway">
    <text evidence="2 4">Amino-acid biosynthesis; L-proline biosynthesis; L-proline from L-glutamate 5-semialdehyde: step 1/1.</text>
</comment>
<dbReference type="PROSITE" id="PS00521">
    <property type="entry name" value="P5CR"/>
    <property type="match status" value="1"/>
</dbReference>
<dbReference type="Gene3D" id="1.10.3730.10">
    <property type="entry name" value="ProC C-terminal domain-like"/>
    <property type="match status" value="1"/>
</dbReference>
<evidence type="ECO:0000256" key="1">
    <source>
        <dbReference type="ARBA" id="ARBA00005525"/>
    </source>
</evidence>
<evidence type="ECO:0000256" key="4">
    <source>
        <dbReference type="RuleBase" id="RU003903"/>
    </source>
</evidence>
<keyword evidence="2 4" id="KW-0560">Oxidoreductase</keyword>
<reference evidence="7 8" key="1">
    <citation type="journal article" date="2024" name="Int. J. Syst. Evol. Microbiol.">
        <title>Virgibacillus tibetensis sp. nov., isolated from salt lake on the Tibetan Plateau of China.</title>
        <authorList>
            <person name="Phurbu D."/>
            <person name="Liu Z.-X."/>
            <person name="Wang R."/>
            <person name="Zheng Y.-Y."/>
            <person name="Liu H.-C."/>
            <person name="Zhou Y.-G."/>
            <person name="Yu Y.-J."/>
            <person name="Li A.-H."/>
        </authorList>
    </citation>
    <scope>NUCLEOTIDE SEQUENCE [LARGE SCALE GENOMIC DNA]</scope>
    <source>
        <strain evidence="7 8">C22-A2</strain>
    </source>
</reference>
<keyword evidence="2 4" id="KW-0521">NADP</keyword>
<evidence type="ECO:0000256" key="2">
    <source>
        <dbReference type="HAMAP-Rule" id="MF_01925"/>
    </source>
</evidence>
<keyword evidence="8" id="KW-1185">Reference proteome</keyword>
<comment type="catalytic activity">
    <reaction evidence="2 4">
        <text>L-proline + NADP(+) = (S)-1-pyrroline-5-carboxylate + NADPH + 2 H(+)</text>
        <dbReference type="Rhea" id="RHEA:14109"/>
        <dbReference type="ChEBI" id="CHEBI:15378"/>
        <dbReference type="ChEBI" id="CHEBI:17388"/>
        <dbReference type="ChEBI" id="CHEBI:57783"/>
        <dbReference type="ChEBI" id="CHEBI:58349"/>
        <dbReference type="ChEBI" id="CHEBI:60039"/>
        <dbReference type="EC" id="1.5.1.2"/>
    </reaction>
</comment>
<dbReference type="InterPro" id="IPR000304">
    <property type="entry name" value="Pyrroline-COOH_reductase"/>
</dbReference>
<dbReference type="HAMAP" id="MF_01925">
    <property type="entry name" value="P5C_reductase"/>
    <property type="match status" value="1"/>
</dbReference>
<feature type="domain" description="Pyrroline-5-carboxylate reductase catalytic N-terminal" evidence="5">
    <location>
        <begin position="4"/>
        <end position="100"/>
    </location>
</feature>
<dbReference type="SUPFAM" id="SSF51735">
    <property type="entry name" value="NAD(P)-binding Rossmann-fold domains"/>
    <property type="match status" value="1"/>
</dbReference>
<dbReference type="InterPro" id="IPR029036">
    <property type="entry name" value="P5CR_dimer"/>
</dbReference>